<name>A0A9Q9B7B2_9PEZI</name>
<evidence type="ECO:0000256" key="1">
    <source>
        <dbReference type="SAM" id="SignalP"/>
    </source>
</evidence>
<dbReference type="EMBL" id="CP099427">
    <property type="protein sequence ID" value="USW57701.1"/>
    <property type="molecule type" value="Genomic_DNA"/>
</dbReference>
<accession>A0A9Q9B7B2</accession>
<keyword evidence="3" id="KW-1185">Reference proteome</keyword>
<dbReference type="Proteomes" id="UP001056384">
    <property type="component" value="Chromosome 10"/>
</dbReference>
<proteinExistence type="predicted"/>
<reference evidence="2" key="1">
    <citation type="submission" date="2022-06" db="EMBL/GenBank/DDBJ databases">
        <title>Complete genome sequences of two strains of the flax pathogen Septoria linicola.</title>
        <authorList>
            <person name="Lapalu N."/>
            <person name="Simon A."/>
            <person name="Demenou B."/>
            <person name="Paumier D."/>
            <person name="Guillot M.-P."/>
            <person name="Gout L."/>
            <person name="Valade R."/>
        </authorList>
    </citation>
    <scope>NUCLEOTIDE SEQUENCE</scope>
    <source>
        <strain evidence="2">SE15195</strain>
    </source>
</reference>
<gene>
    <name evidence="2" type="ORF">Slin15195_G110200</name>
</gene>
<keyword evidence="1" id="KW-0732">Signal</keyword>
<evidence type="ECO:0000313" key="2">
    <source>
        <dbReference type="EMBL" id="USW57701.1"/>
    </source>
</evidence>
<protein>
    <submittedName>
        <fullName evidence="2">Uncharacterized protein</fullName>
    </submittedName>
</protein>
<organism evidence="2 3">
    <name type="scientific">Septoria linicola</name>
    <dbReference type="NCBI Taxonomy" id="215465"/>
    <lineage>
        <taxon>Eukaryota</taxon>
        <taxon>Fungi</taxon>
        <taxon>Dikarya</taxon>
        <taxon>Ascomycota</taxon>
        <taxon>Pezizomycotina</taxon>
        <taxon>Dothideomycetes</taxon>
        <taxon>Dothideomycetidae</taxon>
        <taxon>Mycosphaerellales</taxon>
        <taxon>Mycosphaerellaceae</taxon>
        <taxon>Septoria</taxon>
    </lineage>
</organism>
<feature type="signal peptide" evidence="1">
    <location>
        <begin position="1"/>
        <end position="17"/>
    </location>
</feature>
<evidence type="ECO:0000313" key="3">
    <source>
        <dbReference type="Proteomes" id="UP001056384"/>
    </source>
</evidence>
<feature type="chain" id="PRO_5040224306" evidence="1">
    <location>
        <begin position="18"/>
        <end position="112"/>
    </location>
</feature>
<dbReference type="AlphaFoldDB" id="A0A9Q9B7B2"/>
<sequence length="112" mass="12188">MLFLIPTMLALASGVAADWLIQEYGGAQCTGARINDIRPFVSGQRECRAIDQPGVTSSLLRPLDQSDTGYRFELHNDGDCIDPVRGALTLRPGNNNACFFSSGSRFVEIIPL</sequence>